<evidence type="ECO:0000313" key="2">
    <source>
        <dbReference type="EMBL" id="CRI34113.1"/>
    </source>
</evidence>
<proteinExistence type="predicted"/>
<evidence type="ECO:0000256" key="1">
    <source>
        <dbReference type="ARBA" id="ARBA00023224"/>
    </source>
</evidence>
<dbReference type="GO" id="GO:0016020">
    <property type="term" value="C:membrane"/>
    <property type="evidence" value="ECO:0007669"/>
    <property type="project" value="InterPro"/>
</dbReference>
<dbReference type="EMBL" id="CDMK01000001">
    <property type="protein sequence ID" value="CRI34113.1"/>
    <property type="molecule type" value="Genomic_DNA"/>
</dbReference>
<name>A0A0K2XPA1_HELHE</name>
<dbReference type="RefSeq" id="WP_015106199.1">
    <property type="nucleotide sequence ID" value="NZ_AP026684.1"/>
</dbReference>
<dbReference type="PROSITE" id="PS50111">
    <property type="entry name" value="CHEMOTAXIS_TRANSDUC_2"/>
    <property type="match status" value="1"/>
</dbReference>
<dbReference type="PANTHER" id="PTHR32089:SF112">
    <property type="entry name" value="LYSOZYME-LIKE PROTEIN-RELATED"/>
    <property type="match status" value="1"/>
</dbReference>
<dbReference type="GeneID" id="78823991"/>
<dbReference type="GO" id="GO:0007165">
    <property type="term" value="P:signal transduction"/>
    <property type="evidence" value="ECO:0007669"/>
    <property type="project" value="UniProtKB-KW"/>
</dbReference>
<organism evidence="2 3">
    <name type="scientific">Helicobacter heilmannii</name>
    <dbReference type="NCBI Taxonomy" id="35817"/>
    <lineage>
        <taxon>Bacteria</taxon>
        <taxon>Pseudomonadati</taxon>
        <taxon>Campylobacterota</taxon>
        <taxon>Epsilonproteobacteria</taxon>
        <taxon>Campylobacterales</taxon>
        <taxon>Helicobacteraceae</taxon>
        <taxon>Helicobacter</taxon>
    </lineage>
</organism>
<gene>
    <name evidence="2" type="ORF">HHE01_09590</name>
</gene>
<dbReference type="SUPFAM" id="SSF58104">
    <property type="entry name" value="Methyl-accepting chemotaxis protein (MCP) signaling domain"/>
    <property type="match status" value="1"/>
</dbReference>
<dbReference type="Gene3D" id="1.10.287.950">
    <property type="entry name" value="Methyl-accepting chemotaxis protein"/>
    <property type="match status" value="1"/>
</dbReference>
<keyword evidence="3" id="KW-1185">Reference proteome</keyword>
<keyword evidence="1" id="KW-0807">Transducer</keyword>
<dbReference type="AlphaFoldDB" id="A0A0K2XPA1"/>
<dbReference type="InterPro" id="IPR004089">
    <property type="entry name" value="MCPsignal_dom"/>
</dbReference>
<accession>A0A0K2XPA1</accession>
<protein>
    <submittedName>
        <fullName evidence="2">Methyl-accepting chemotaxis protein</fullName>
    </submittedName>
</protein>
<dbReference type="SMART" id="SM00283">
    <property type="entry name" value="MA"/>
    <property type="match status" value="1"/>
</dbReference>
<evidence type="ECO:0000313" key="3">
    <source>
        <dbReference type="Proteomes" id="UP000046090"/>
    </source>
</evidence>
<sequence>MSFLKNLKLGSKIALTISSIFALSFVVLGVYCINEITNVLIKGENDAVKARAINQATNISLELKGVKETLKNYASYFSGDGYMFIKNSSGTEILDNVRKLCAHSEFVRGAFLVLLKNNKPASSYGVVQKHDQSLVVQTNNLAVLNSNIVSQVIQTQTISRTNSNLTTLPGESVYFGFTIAAPIFDNQHHLRAIVALFVSLDYIQEHYFPQNTEDNGFLVGSGDRVFAINRDHSLQGQSFTKIMQAKDAQVVVDFRRNGRPGQNLITSFYSDVLHKDIILSLHIFKPYSQLMKHNWVVGSVITKKEVYSRVRHVQFAIFAIAFVSLIITIVVIIFYIRSQIVARINRVVATLNSFFRLLNHEENVQLEIYHSTQKDEIGRMLDSINFNITKIQQVFYEDNAAVIETTQLALDVQQGIIVAKAAQNKASTPKLSELIKVTHTMVKSLEKGVGSNLNQILSVVHAYQNLDFTPQITNPNGDIEVSINQLGSEIISMLNTSLVFANQLNTKALDLRQSMEKLSSSSTKQSAEIKQATQNIDGITQNIADVSAKSDEMITQSQDIKSIIEIIGGIADQTNLLALNASIEAARAGKHGRGFAVVADEVRKLAERTQKSLGEIESNINVLVQSIANNSQAIKAQASAVLDINKAMGEFDANLTHNLKIAQNCLGISQEIEHIASDILKDTSKKKF</sequence>
<dbReference type="Pfam" id="PF00015">
    <property type="entry name" value="MCPsignal"/>
    <property type="match status" value="1"/>
</dbReference>
<dbReference type="PANTHER" id="PTHR32089">
    <property type="entry name" value="METHYL-ACCEPTING CHEMOTAXIS PROTEIN MCPB"/>
    <property type="match status" value="1"/>
</dbReference>
<dbReference type="Proteomes" id="UP000046090">
    <property type="component" value="Unassembled WGS sequence"/>
</dbReference>
<dbReference type="Gene3D" id="6.10.340.10">
    <property type="match status" value="1"/>
</dbReference>
<reference evidence="3" key="1">
    <citation type="submission" date="2014-12" db="EMBL/GenBank/DDBJ databases">
        <authorList>
            <person name="Smet A."/>
        </authorList>
    </citation>
    <scope>NUCLEOTIDE SEQUENCE [LARGE SCALE GENOMIC DNA]</scope>
</reference>